<name>A0A1Y1CL68_9BACT</name>
<sequence length="155" mass="17564">MDFKDLYTAEDIAIMKNAEDSLNRNNDRIQEIIEYAKKSNIKTIGIAYCTSLNKQASKLKNILEFEGFTIEHVNCKLGKLPFSNLIPDYKGITCNPAGQAKYLEERDTELNIMMGLCLGHDMIFNAKSKAPVTPLIVKDRKLKHHSIEKLNDSNS</sequence>
<organism evidence="1 2">
    <name type="scientific">Labilibaculum antarcticum</name>
    <dbReference type="NCBI Taxonomy" id="1717717"/>
    <lineage>
        <taxon>Bacteria</taxon>
        <taxon>Pseudomonadati</taxon>
        <taxon>Bacteroidota</taxon>
        <taxon>Bacteroidia</taxon>
        <taxon>Marinilabiliales</taxon>
        <taxon>Marinifilaceae</taxon>
        <taxon>Labilibaculum</taxon>
    </lineage>
</organism>
<gene>
    <name evidence="1" type="ORF">ALGA_1646</name>
</gene>
<dbReference type="InterPro" id="IPR014997">
    <property type="entry name" value="DUF1847"/>
</dbReference>
<evidence type="ECO:0000313" key="2">
    <source>
        <dbReference type="Proteomes" id="UP000218267"/>
    </source>
</evidence>
<keyword evidence="2" id="KW-1185">Reference proteome</keyword>
<reference evidence="2" key="2">
    <citation type="journal article" date="2020" name="Antonie Van Leeuwenhoek">
        <title>Labilibaculum antarcticum sp. nov., a novel facultative anaerobic, psychrotorelant bacterium isolated from marine sediment of Antarctica.</title>
        <authorList>
            <person name="Watanabe M."/>
            <person name="Kojima H."/>
            <person name="Fukui M."/>
        </authorList>
    </citation>
    <scope>NUCLEOTIDE SEQUENCE [LARGE SCALE GENOMIC DNA]</scope>
    <source>
        <strain evidence="2">SPP2</strain>
    </source>
</reference>
<dbReference type="KEGG" id="mbas:ALGA_1646"/>
<dbReference type="AlphaFoldDB" id="A0A1Y1CL68"/>
<dbReference type="EMBL" id="AP018042">
    <property type="protein sequence ID" value="BAX80021.1"/>
    <property type="molecule type" value="Genomic_DNA"/>
</dbReference>
<reference evidence="1 2" key="1">
    <citation type="journal article" date="2018" name="Mar. Genomics">
        <title>Complete genome sequence of Marinifilaceae bacterium strain SPP2, isolated from the Antarctic marine sediment.</title>
        <authorList>
            <person name="Watanabe M."/>
            <person name="Kojima H."/>
            <person name="Fukui M."/>
        </authorList>
    </citation>
    <scope>NUCLEOTIDE SEQUENCE [LARGE SCALE GENOMIC DNA]</scope>
    <source>
        <strain evidence="1 2">SPP2</strain>
    </source>
</reference>
<dbReference type="RefSeq" id="WP_162845410.1">
    <property type="nucleotide sequence ID" value="NZ_AP018042.1"/>
</dbReference>
<evidence type="ECO:0000313" key="1">
    <source>
        <dbReference type="EMBL" id="BAX80021.1"/>
    </source>
</evidence>
<dbReference type="Pfam" id="PF08901">
    <property type="entry name" value="DUF1847"/>
    <property type="match status" value="1"/>
</dbReference>
<dbReference type="Proteomes" id="UP000218267">
    <property type="component" value="Chromosome"/>
</dbReference>
<proteinExistence type="predicted"/>
<protein>
    <recommendedName>
        <fullName evidence="3">Metal-binding protein</fullName>
    </recommendedName>
</protein>
<evidence type="ECO:0008006" key="3">
    <source>
        <dbReference type="Google" id="ProtNLM"/>
    </source>
</evidence>
<accession>A0A1Y1CL68</accession>